<dbReference type="EC" id="2.4.1.-" evidence="24"/>
<evidence type="ECO:0000256" key="24">
    <source>
        <dbReference type="RuleBase" id="RU003832"/>
    </source>
</evidence>
<evidence type="ECO:0000256" key="9">
    <source>
        <dbReference type="ARBA" id="ARBA00022989"/>
    </source>
</evidence>
<evidence type="ECO:0000256" key="5">
    <source>
        <dbReference type="ARBA" id="ARBA00022676"/>
    </source>
</evidence>
<dbReference type="InterPro" id="IPR031481">
    <property type="entry name" value="Glyco_tran_10_N"/>
</dbReference>
<comment type="catalytic activity">
    <reaction evidence="19">
        <text>an N-acetyl-alpha-neuraminyl-(2-&gt;3)-beta-D-galactosyl-(1-&gt;4)-N-acetyl-beta-D-glucosaminyl derivative + GDP-beta-L-fucose = an alpha-Neu5Ac-(2-&gt;3)-beta-D-Gal-(1-&gt;4)-[alpha-L-Fuc-(1-&gt;3)]-beta-D-GlcNAc derivative + GDP + H(+)</text>
        <dbReference type="Rhea" id="RHEA:56076"/>
        <dbReference type="ChEBI" id="CHEBI:15378"/>
        <dbReference type="ChEBI" id="CHEBI:57273"/>
        <dbReference type="ChEBI" id="CHEBI:58189"/>
        <dbReference type="ChEBI" id="CHEBI:136545"/>
        <dbReference type="ChEBI" id="CHEBI:139509"/>
    </reaction>
    <physiologicalReaction direction="left-to-right" evidence="19">
        <dbReference type="Rhea" id="RHEA:56077"/>
    </physiologicalReaction>
</comment>
<comment type="similarity">
    <text evidence="3 24">Belongs to the glycosyltransferase 10 family.</text>
</comment>
<keyword evidence="11" id="KW-0443">Lipid metabolism</keyword>
<evidence type="ECO:0000256" key="6">
    <source>
        <dbReference type="ARBA" id="ARBA00022679"/>
    </source>
</evidence>
<comment type="catalytic activity">
    <reaction evidence="20">
        <text>a neolactoside nLc4Cer + GDP-beta-L-fucose = a neolactoside III(3)-alpha-Fuc-nLc4Cer + GDP + H(+)</text>
        <dbReference type="Rhea" id="RHEA:48376"/>
        <dbReference type="ChEBI" id="CHEBI:15378"/>
        <dbReference type="ChEBI" id="CHEBI:57273"/>
        <dbReference type="ChEBI" id="CHEBI:58189"/>
        <dbReference type="ChEBI" id="CHEBI:90376"/>
        <dbReference type="ChEBI" id="CHEBI:90379"/>
    </reaction>
    <physiologicalReaction direction="left-to-right" evidence="20">
        <dbReference type="Rhea" id="RHEA:48377"/>
    </physiologicalReaction>
</comment>
<evidence type="ECO:0000256" key="3">
    <source>
        <dbReference type="ARBA" id="ARBA00008919"/>
    </source>
</evidence>
<evidence type="ECO:0000256" key="7">
    <source>
        <dbReference type="ARBA" id="ARBA00022692"/>
    </source>
</evidence>
<comment type="catalytic activity">
    <reaction evidence="18">
        <text>alpha-N-glycoloylneuraminosyl-(2-&gt;3)-beta-D-galactosyl-(1-&gt;4)-N-acetyl-beta-D-glucosaminyl-(1-&gt;3)-beta-D-galactosyl-(1-&gt;4)-N-acetyl-beta-D-glucosaminyl-(1-&gt;3)-beta-D-galactosyl-(1-&gt;4)-beta-D-glucosyl-(1&lt;-&gt;1')-ceramide + GDP-beta-L-fucose = alpha-N-glycoloylneuraminosyl-(2-&gt;3)-beta-D-galactosyl-(1-&gt;4)-N-acetyl-beta-D-glucosaminyl-(1-&gt;3)-beta-D-galactosyl-(1-&gt;4)-[alpha-L-fucosyl-(1-&gt;3)]-N-acetyl-beta-D-glucosaminyl-(1-&gt;3)-beta-D-galactosyl-(1-&gt;4)-beta-D-glucosyl-(1&lt;-&gt;1')-ceramide + GDP + H(+)</text>
        <dbReference type="Rhea" id="RHEA:48388"/>
        <dbReference type="ChEBI" id="CHEBI:15378"/>
        <dbReference type="ChEBI" id="CHEBI:57273"/>
        <dbReference type="ChEBI" id="CHEBI:58189"/>
        <dbReference type="ChEBI" id="CHEBI:90383"/>
        <dbReference type="ChEBI" id="CHEBI:90384"/>
    </reaction>
    <physiologicalReaction direction="left-to-right" evidence="18">
        <dbReference type="Rhea" id="RHEA:48389"/>
    </physiologicalReaction>
</comment>
<evidence type="ECO:0000256" key="13">
    <source>
        <dbReference type="ARBA" id="ARBA00023157"/>
    </source>
</evidence>
<evidence type="ECO:0000256" key="18">
    <source>
        <dbReference type="ARBA" id="ARBA00036295"/>
    </source>
</evidence>
<comment type="catalytic activity">
    <reaction evidence="22">
        <text>beta-D-Gal-(1-&gt;4)-beta-D-GlcNAc-(1-&gt;3)-beta-D-Gal-(1-&gt;4)-D-Glc + GDP-beta-L-fucose = beta-D-Gal-(1-&gt;4)-[alpha-L-Fuc-(1-&gt;3)]-beta-D-GlcNAc-(1-&gt;3)-beta-D-Gal-(1-&gt;4)-D-Glc + GDP + H(+)</text>
        <dbReference type="Rhea" id="RHEA:77187"/>
        <dbReference type="ChEBI" id="CHEBI:15378"/>
        <dbReference type="ChEBI" id="CHEBI:57273"/>
        <dbReference type="ChEBI" id="CHEBI:58189"/>
        <dbReference type="ChEBI" id="CHEBI:60239"/>
        <dbReference type="ChEBI" id="CHEBI:61352"/>
    </reaction>
    <physiologicalReaction direction="left-to-right" evidence="22">
        <dbReference type="Rhea" id="RHEA:77188"/>
    </physiologicalReaction>
</comment>
<evidence type="ECO:0000256" key="14">
    <source>
        <dbReference type="ARBA" id="ARBA00023180"/>
    </source>
</evidence>
<keyword evidence="28" id="KW-1185">Reference proteome</keyword>
<keyword evidence="6 24" id="KW-0808">Transferase</keyword>
<dbReference type="SUPFAM" id="SSF53756">
    <property type="entry name" value="UDP-Glycosyltransferase/glycogen phosphorylase"/>
    <property type="match status" value="1"/>
</dbReference>
<sequence length="352" mass="41439">MLQKGCIALLFAAGFTILVSMYLGIRQPTHCRLPPQRQQPYTDPTKLPLLLLWFWPENLKFDPRECQTEFGINECSVTDDRSVYENAEGVLIYHRAIRSDLANLPPRERPPFQKWIWFNVDPPTKTQNLTNLDNLFNLTMSYRKDADITVRVRVLSHKNPEEFVLPVKDKLVCWLSDEEDLGVARDYYKELQKHIKINVFGKAFGKPIKPDIYYSTIASCKFHLSFENSIHPDYITKTLHDPLVSGTIPVVLGPPRKNYEDFIPRDCFIHVNDFPDAKALAESLSHLDSDNSTYQNYFAWRKYLYVRPRQLKSEKQFLHDICLACQHLGRKRVYRRIHDVYKWFYGRPKWLP</sequence>
<evidence type="ECO:0000256" key="2">
    <source>
        <dbReference type="ARBA" id="ARBA00004934"/>
    </source>
</evidence>
<proteinExistence type="inferred from homology"/>
<dbReference type="InterPro" id="IPR055270">
    <property type="entry name" value="Glyco_tran_10_C"/>
</dbReference>
<keyword evidence="7 24" id="KW-0812">Transmembrane</keyword>
<dbReference type="Pfam" id="PF17039">
    <property type="entry name" value="Glyco_tran_10_N"/>
    <property type="match status" value="1"/>
</dbReference>
<dbReference type="Proteomes" id="UP000823561">
    <property type="component" value="Chromosome 2"/>
</dbReference>
<evidence type="ECO:0000256" key="11">
    <source>
        <dbReference type="ARBA" id="ARBA00023098"/>
    </source>
</evidence>
<dbReference type="InterPro" id="IPR001503">
    <property type="entry name" value="Glyco_trans_10"/>
</dbReference>
<comment type="catalytic activity">
    <reaction evidence="23">
        <text>an alpha-L-Fuc-(1-&gt;2)-beta-D-Gal-(1-&gt;4)-beta-D-GlcNAc derivative + GDP-beta-L-fucose = an alpha-L-Fuc-(1-&gt;2)-beta-D-Gal-(1-&gt;4)-[alpha-L-Fuc-(1-&gt;3)]-beta-D-GlcNAc derivative + GDP + H(+)</text>
        <dbReference type="Rhea" id="RHEA:77191"/>
        <dbReference type="ChEBI" id="CHEBI:15378"/>
        <dbReference type="ChEBI" id="CHEBI:57273"/>
        <dbReference type="ChEBI" id="CHEBI:58189"/>
        <dbReference type="ChEBI" id="CHEBI:133510"/>
        <dbReference type="ChEBI" id="CHEBI:195560"/>
    </reaction>
    <physiologicalReaction direction="left-to-right" evidence="23">
        <dbReference type="Rhea" id="RHEA:77192"/>
    </physiologicalReaction>
</comment>
<comment type="catalytic activity">
    <reaction evidence="16">
        <text>alpha-D-galactosyl-(1-&gt;3)-beta-D-galactosyl-(1-&gt;4)-N-acetyl-beta-D-glucosaminyl-(1-&gt;3)-beta-D-galactosyl-(1-&gt;4)-beta-D-glucosyl-(1&lt;-&gt;1')-ceramide + GDP-beta-L-fucose = a neolactoside IV(3)-alpha-Gal,III(3)-alpha-Fuc-nLc4Cer + GDP + H(+)</text>
        <dbReference type="Rhea" id="RHEA:48380"/>
        <dbReference type="ChEBI" id="CHEBI:15378"/>
        <dbReference type="ChEBI" id="CHEBI:57273"/>
        <dbReference type="ChEBI" id="CHEBI:58189"/>
        <dbReference type="ChEBI" id="CHEBI:90380"/>
        <dbReference type="ChEBI" id="CHEBI:90381"/>
    </reaction>
    <physiologicalReaction direction="left-to-right" evidence="16">
        <dbReference type="Rhea" id="RHEA:48381"/>
    </physiologicalReaction>
</comment>
<evidence type="ECO:0000256" key="16">
    <source>
        <dbReference type="ARBA" id="ARBA00036053"/>
    </source>
</evidence>
<evidence type="ECO:0000256" key="23">
    <source>
        <dbReference type="ARBA" id="ARBA00043838"/>
    </source>
</evidence>
<evidence type="ECO:0000256" key="20">
    <source>
        <dbReference type="ARBA" id="ARBA00036757"/>
    </source>
</evidence>
<evidence type="ECO:0000256" key="10">
    <source>
        <dbReference type="ARBA" id="ARBA00023034"/>
    </source>
</evidence>
<dbReference type="Gene3D" id="3.40.50.11660">
    <property type="entry name" value="Glycosyl transferase family 10, C-terminal domain"/>
    <property type="match status" value="1"/>
</dbReference>
<dbReference type="GO" id="GO:0017083">
    <property type="term" value="F:4-galactosyl-N-acetylglucosaminide 3-alpha-L-fucosyltransferase activity"/>
    <property type="evidence" value="ECO:0007669"/>
    <property type="project" value="UniProtKB-EC"/>
</dbReference>
<dbReference type="InterPro" id="IPR038577">
    <property type="entry name" value="GT10-like_C_sf"/>
</dbReference>
<comment type="subcellular location">
    <subcellularLocation>
        <location evidence="24">Golgi apparatus</location>
        <location evidence="24">Golgi stack membrane</location>
        <topology evidence="24">Single-pass type II membrane protein</topology>
    </subcellularLocation>
    <subcellularLocation>
        <location evidence="21">Golgi apparatus</location>
        <location evidence="21">trans-Golgi network membrane</location>
        <topology evidence="21">Single-pass type II membrane protein</topology>
    </subcellularLocation>
</comment>
<evidence type="ECO:0000259" key="26">
    <source>
        <dbReference type="Pfam" id="PF17039"/>
    </source>
</evidence>
<name>A0AAV6HCM5_9TELE</name>
<evidence type="ECO:0000256" key="17">
    <source>
        <dbReference type="ARBA" id="ARBA00036234"/>
    </source>
</evidence>
<keyword evidence="13" id="KW-1015">Disulfide bond</keyword>
<dbReference type="GO" id="GO:0032580">
    <property type="term" value="C:Golgi cisterna membrane"/>
    <property type="evidence" value="ECO:0007669"/>
    <property type="project" value="UniProtKB-SubCell"/>
</dbReference>
<feature type="domain" description="Fucosyltransferase C-terminal" evidence="25">
    <location>
        <begin position="166"/>
        <end position="343"/>
    </location>
</feature>
<keyword evidence="12" id="KW-0472">Membrane</keyword>
<dbReference type="GO" id="GO:0006629">
    <property type="term" value="P:lipid metabolic process"/>
    <property type="evidence" value="ECO:0007669"/>
    <property type="project" value="UniProtKB-KW"/>
</dbReference>
<evidence type="ECO:0000259" key="25">
    <source>
        <dbReference type="Pfam" id="PF00852"/>
    </source>
</evidence>
<evidence type="ECO:0000256" key="22">
    <source>
        <dbReference type="ARBA" id="ARBA00043828"/>
    </source>
</evidence>
<dbReference type="FunFam" id="3.40.50.11660:FF:000001">
    <property type="entry name" value="alpha-(1,3)-fucosyltransferase 9"/>
    <property type="match status" value="1"/>
</dbReference>
<dbReference type="PANTHER" id="PTHR11929:SF10">
    <property type="entry name" value="4-GALACTOSYL-N-ACETYLGLUCOSAMINIDE 3-ALPHA-L-FUCOSYLTRANSFERASE 9"/>
    <property type="match status" value="1"/>
</dbReference>
<evidence type="ECO:0000313" key="27">
    <source>
        <dbReference type="EMBL" id="KAG5285033.1"/>
    </source>
</evidence>
<comment type="catalytic activity">
    <reaction evidence="15">
        <text>a beta-D-galactosyl-(1-&gt;4)-N-acetyl-beta-D-glucosaminyl derivative + GDP-beta-L-fucose = a beta-D-galactosyl-(1-&gt;4)-[alpha-L-fucosyl-(1-&gt;3)]-N-acetyl-beta-D-glucosaminyl derivative + GDP + H(+)</text>
        <dbReference type="Rhea" id="RHEA:14257"/>
        <dbReference type="ChEBI" id="CHEBI:15378"/>
        <dbReference type="ChEBI" id="CHEBI:57273"/>
        <dbReference type="ChEBI" id="CHEBI:58189"/>
        <dbReference type="ChEBI" id="CHEBI:133507"/>
        <dbReference type="ChEBI" id="CHEBI:137941"/>
        <dbReference type="EC" id="2.4.1.152"/>
    </reaction>
    <physiologicalReaction direction="left-to-right" evidence="15">
        <dbReference type="Rhea" id="RHEA:14258"/>
    </physiologicalReaction>
</comment>
<comment type="caution">
    <text evidence="27">The sequence shown here is derived from an EMBL/GenBank/DDBJ whole genome shotgun (WGS) entry which is preliminary data.</text>
</comment>
<comment type="catalytic activity">
    <reaction evidence="17">
        <text>an alpha-Neu5Ac-(2-&gt;3)-beta-D-Gal-(1-&gt;4)-beta-D-GlcNAc-(1-&gt;3)-beta-D-Gal-(1-&gt;4)-beta-D-GlcNAc derivative + GDP-beta-L-fucose = an alpha-Neu5Ac-(2-&gt;3)-beta-D-Gal-(1-&gt;4)-beta-D-GlcNAc-(1-&gt;3)-beta-D-Gal-(1-&gt;4)-[alpha-L-Fuc-(1-&gt;3)]-beta-D-GlcNAc derivative + GDP + H(+)</text>
        <dbReference type="Rhea" id="RHEA:68044"/>
        <dbReference type="ChEBI" id="CHEBI:15378"/>
        <dbReference type="ChEBI" id="CHEBI:57273"/>
        <dbReference type="ChEBI" id="CHEBI:58189"/>
        <dbReference type="ChEBI" id="CHEBI:145343"/>
        <dbReference type="ChEBI" id="CHEBI:176900"/>
    </reaction>
    <physiologicalReaction direction="left-to-right" evidence="17">
        <dbReference type="Rhea" id="RHEA:68045"/>
    </physiologicalReaction>
</comment>
<accession>A0AAV6HCM5</accession>
<comment type="subunit">
    <text evidence="4">Homodimer.</text>
</comment>
<keyword evidence="9" id="KW-1133">Transmembrane helix</keyword>
<comment type="pathway">
    <text evidence="1">Protein modification; protein glycosylation.</text>
</comment>
<keyword evidence="8" id="KW-0735">Signal-anchor</keyword>
<keyword evidence="14" id="KW-0325">Glycoprotein</keyword>
<dbReference type="Pfam" id="PF00852">
    <property type="entry name" value="Glyco_transf_10"/>
    <property type="match status" value="1"/>
</dbReference>
<evidence type="ECO:0000256" key="21">
    <source>
        <dbReference type="ARBA" id="ARBA00037848"/>
    </source>
</evidence>
<evidence type="ECO:0000256" key="12">
    <source>
        <dbReference type="ARBA" id="ARBA00023136"/>
    </source>
</evidence>
<organism evidence="27 28">
    <name type="scientific">Alosa alosa</name>
    <name type="common">allis shad</name>
    <dbReference type="NCBI Taxonomy" id="278164"/>
    <lineage>
        <taxon>Eukaryota</taxon>
        <taxon>Metazoa</taxon>
        <taxon>Chordata</taxon>
        <taxon>Craniata</taxon>
        <taxon>Vertebrata</taxon>
        <taxon>Euteleostomi</taxon>
        <taxon>Actinopterygii</taxon>
        <taxon>Neopterygii</taxon>
        <taxon>Teleostei</taxon>
        <taxon>Clupei</taxon>
        <taxon>Clupeiformes</taxon>
        <taxon>Clupeoidei</taxon>
        <taxon>Clupeidae</taxon>
        <taxon>Alosa</taxon>
    </lineage>
</organism>
<keyword evidence="5 24" id="KW-0328">Glycosyltransferase</keyword>
<evidence type="ECO:0000256" key="19">
    <source>
        <dbReference type="ARBA" id="ARBA00036481"/>
    </source>
</evidence>
<evidence type="ECO:0000256" key="1">
    <source>
        <dbReference type="ARBA" id="ARBA00004922"/>
    </source>
</evidence>
<keyword evidence="10 24" id="KW-0333">Golgi apparatus</keyword>
<evidence type="ECO:0000256" key="4">
    <source>
        <dbReference type="ARBA" id="ARBA00011738"/>
    </source>
</evidence>
<dbReference type="PANTHER" id="PTHR11929">
    <property type="entry name" value="ALPHA- 1,3 -FUCOSYLTRANSFERASE"/>
    <property type="match status" value="1"/>
</dbReference>
<comment type="pathway">
    <text evidence="2">Glycolipid biosynthesis.</text>
</comment>
<evidence type="ECO:0000256" key="15">
    <source>
        <dbReference type="ARBA" id="ARBA00029329"/>
    </source>
</evidence>
<protein>
    <recommendedName>
        <fullName evidence="24">Fucosyltransferase</fullName>
        <ecNumber evidence="24">2.4.1.-</ecNumber>
    </recommendedName>
</protein>
<reference evidence="27" key="1">
    <citation type="submission" date="2020-10" db="EMBL/GenBank/DDBJ databases">
        <title>Chromosome-scale genome assembly of the Allis shad, Alosa alosa.</title>
        <authorList>
            <person name="Margot Z."/>
            <person name="Christophe K."/>
            <person name="Cabau C."/>
            <person name="Louis A."/>
            <person name="Berthelot C."/>
            <person name="Parey E."/>
            <person name="Roest Crollius H."/>
            <person name="Montfort J."/>
            <person name="Robinson-Rechavi M."/>
            <person name="Bucao C."/>
            <person name="Bouchez O."/>
            <person name="Gislard M."/>
            <person name="Lluch J."/>
            <person name="Milhes M."/>
            <person name="Lampietro C."/>
            <person name="Lopez Roques C."/>
            <person name="Donnadieu C."/>
            <person name="Braasch I."/>
            <person name="Desvignes T."/>
            <person name="Postlethwait J."/>
            <person name="Bobe J."/>
            <person name="Guiguen Y."/>
        </authorList>
    </citation>
    <scope>NUCLEOTIDE SEQUENCE</scope>
    <source>
        <strain evidence="27">M-15738</strain>
        <tissue evidence="27">Blood</tissue>
    </source>
</reference>
<dbReference type="AlphaFoldDB" id="A0AAV6HCM5"/>
<feature type="domain" description="Fucosyltransferase N-terminal" evidence="26">
    <location>
        <begin position="47"/>
        <end position="151"/>
    </location>
</feature>
<gene>
    <name evidence="27" type="ORF">AALO_G00033340</name>
</gene>
<evidence type="ECO:0000256" key="8">
    <source>
        <dbReference type="ARBA" id="ARBA00022968"/>
    </source>
</evidence>
<evidence type="ECO:0000313" key="28">
    <source>
        <dbReference type="Proteomes" id="UP000823561"/>
    </source>
</evidence>
<dbReference type="EMBL" id="JADWDJ010000002">
    <property type="protein sequence ID" value="KAG5285033.1"/>
    <property type="molecule type" value="Genomic_DNA"/>
</dbReference>